<sequence>MRDNDLNNPGAAGKPDGWGWLMGYIVPTVVPPLVGWIVHKVDKREKERKKQHTKIQVDQSTTQVDLSKIQVDQSKIQVEQSKTQVDQSKTQVDQSKTQVDQSKTQLDECKTQLDQSKTQLDKTLEELQQTKTQVNQLQKELKEHQHEAYRQKERDICVKEEYLSRLKDQLRKRQDMKCSDWNPIKTQSHRQLFIEQQMLGEAEADIHARGLGVPSGLHKIFKYDNYCGPRPEEHGYLMWKEWRKWKGVVDKEREKLSSEKLDQGSR</sequence>
<name>C3ZCF1_BRAFL</name>
<feature type="transmembrane region" description="Helical" evidence="2">
    <location>
        <begin position="20"/>
        <end position="39"/>
    </location>
</feature>
<protein>
    <submittedName>
        <fullName evidence="3">Uncharacterized protein</fullName>
    </submittedName>
</protein>
<organism>
    <name type="scientific">Branchiostoma floridae</name>
    <name type="common">Florida lancelet</name>
    <name type="synonym">Amphioxus</name>
    <dbReference type="NCBI Taxonomy" id="7739"/>
    <lineage>
        <taxon>Eukaryota</taxon>
        <taxon>Metazoa</taxon>
        <taxon>Chordata</taxon>
        <taxon>Cephalochordata</taxon>
        <taxon>Leptocardii</taxon>
        <taxon>Amphioxiformes</taxon>
        <taxon>Branchiostomatidae</taxon>
        <taxon>Branchiostoma</taxon>
    </lineage>
</organism>
<feature type="region of interest" description="Disordered" evidence="1">
    <location>
        <begin position="81"/>
        <end position="100"/>
    </location>
</feature>
<keyword evidence="2" id="KW-1133">Transmembrane helix</keyword>
<dbReference type="EMBL" id="GG666607">
    <property type="protein sequence ID" value="EEN49781.1"/>
    <property type="molecule type" value="Genomic_DNA"/>
</dbReference>
<dbReference type="AlphaFoldDB" id="C3ZCF1"/>
<evidence type="ECO:0000256" key="1">
    <source>
        <dbReference type="SAM" id="MobiDB-lite"/>
    </source>
</evidence>
<dbReference type="Gene3D" id="1.10.287.1490">
    <property type="match status" value="1"/>
</dbReference>
<dbReference type="FunCoup" id="C3ZCF1">
    <property type="interactions" value="140"/>
</dbReference>
<dbReference type="PANTHER" id="PTHR31958">
    <property type="entry name" value="COILED-COIL DOMAIN-CONTAINING PROTEIN 127"/>
    <property type="match status" value="1"/>
</dbReference>
<gene>
    <name evidence="3" type="ORF">BRAFLDRAFT_104340</name>
</gene>
<dbReference type="PANTHER" id="PTHR31958:SF2">
    <property type="entry name" value="COILED-COIL DOMAIN-CONTAINING PROTEIN 127"/>
    <property type="match status" value="1"/>
</dbReference>
<accession>C3ZCF1</accession>
<evidence type="ECO:0000313" key="3">
    <source>
        <dbReference type="EMBL" id="EEN49781.1"/>
    </source>
</evidence>
<evidence type="ECO:0000256" key="2">
    <source>
        <dbReference type="SAM" id="Phobius"/>
    </source>
</evidence>
<keyword evidence="2" id="KW-0472">Membrane</keyword>
<proteinExistence type="predicted"/>
<dbReference type="InParanoid" id="C3ZCF1"/>
<keyword evidence="2" id="KW-0812">Transmembrane</keyword>
<reference evidence="3" key="1">
    <citation type="journal article" date="2008" name="Nature">
        <title>The amphioxus genome and the evolution of the chordate karyotype.</title>
        <authorList>
            <consortium name="US DOE Joint Genome Institute (JGI-PGF)"/>
            <person name="Putnam N.H."/>
            <person name="Butts T."/>
            <person name="Ferrier D.E.K."/>
            <person name="Furlong R.F."/>
            <person name="Hellsten U."/>
            <person name="Kawashima T."/>
            <person name="Robinson-Rechavi M."/>
            <person name="Shoguchi E."/>
            <person name="Terry A."/>
            <person name="Yu J.-K."/>
            <person name="Benito-Gutierrez E.L."/>
            <person name="Dubchak I."/>
            <person name="Garcia-Fernandez J."/>
            <person name="Gibson-Brown J.J."/>
            <person name="Grigoriev I.V."/>
            <person name="Horton A.C."/>
            <person name="de Jong P.J."/>
            <person name="Jurka J."/>
            <person name="Kapitonov V.V."/>
            <person name="Kohara Y."/>
            <person name="Kuroki Y."/>
            <person name="Lindquist E."/>
            <person name="Lucas S."/>
            <person name="Osoegawa K."/>
            <person name="Pennacchio L.A."/>
            <person name="Salamov A.A."/>
            <person name="Satou Y."/>
            <person name="Sauka-Spengler T."/>
            <person name="Schmutz J."/>
            <person name="Shin-I T."/>
            <person name="Toyoda A."/>
            <person name="Bronner-Fraser M."/>
            <person name="Fujiyama A."/>
            <person name="Holland L.Z."/>
            <person name="Holland P.W.H."/>
            <person name="Satoh N."/>
            <person name="Rokhsar D.S."/>
        </authorList>
    </citation>
    <scope>NUCLEOTIDE SEQUENCE [LARGE SCALE GENOMIC DNA]</scope>
    <source>
        <strain evidence="3">S238N-H82</strain>
        <tissue evidence="3">Testes</tissue>
    </source>
</reference>
<dbReference type="InterPro" id="IPR034607">
    <property type="entry name" value="CCDC127"/>
</dbReference>